<evidence type="ECO:0000256" key="2">
    <source>
        <dbReference type="RuleBase" id="RU362039"/>
    </source>
</evidence>
<keyword evidence="2" id="KW-0479">Metal-binding</keyword>
<comment type="caution">
    <text evidence="4">The sequence shown here is derived from an EMBL/GenBank/DDBJ whole genome shotgun (WGS) entry which is preliminary data.</text>
</comment>
<dbReference type="InterPro" id="IPR000979">
    <property type="entry name" value="Phosphodiesterase_MJ0936/Vps29"/>
</dbReference>
<dbReference type="Gene3D" id="3.60.21.10">
    <property type="match status" value="1"/>
</dbReference>
<dbReference type="Proteomes" id="UP000823921">
    <property type="component" value="Unassembled WGS sequence"/>
</dbReference>
<dbReference type="PANTHER" id="PTHR11124">
    <property type="entry name" value="VACUOLAR SORTING PROTEIN VPS29"/>
    <property type="match status" value="1"/>
</dbReference>
<dbReference type="Pfam" id="PF12850">
    <property type="entry name" value="Metallophos_2"/>
    <property type="match status" value="1"/>
</dbReference>
<dbReference type="InterPro" id="IPR024654">
    <property type="entry name" value="Calcineurin-like_PHP_lpxH"/>
</dbReference>
<accession>A0A9D2MMU2</accession>
<organism evidence="4 5">
    <name type="scientific">Candidatus Flavonifractor intestinigallinarum</name>
    <dbReference type="NCBI Taxonomy" id="2838586"/>
    <lineage>
        <taxon>Bacteria</taxon>
        <taxon>Bacillati</taxon>
        <taxon>Bacillota</taxon>
        <taxon>Clostridia</taxon>
        <taxon>Eubacteriales</taxon>
        <taxon>Oscillospiraceae</taxon>
        <taxon>Flavonifractor</taxon>
    </lineage>
</organism>
<comment type="similarity">
    <text evidence="1 2">Belongs to the metallophosphoesterase superfamily. YfcE family.</text>
</comment>
<feature type="domain" description="Calcineurin-like phosphoesterase" evidence="3">
    <location>
        <begin position="1"/>
        <end position="143"/>
    </location>
</feature>
<gene>
    <name evidence="4" type="ORF">H9712_05550</name>
</gene>
<reference evidence="4" key="2">
    <citation type="submission" date="2021-04" db="EMBL/GenBank/DDBJ databases">
        <authorList>
            <person name="Gilroy R."/>
        </authorList>
    </citation>
    <scope>NUCLEOTIDE SEQUENCE</scope>
    <source>
        <strain evidence="4">CHK192-8294</strain>
    </source>
</reference>
<dbReference type="GO" id="GO:0016787">
    <property type="term" value="F:hydrolase activity"/>
    <property type="evidence" value="ECO:0007669"/>
    <property type="project" value="UniProtKB-UniRule"/>
</dbReference>
<dbReference type="InterPro" id="IPR029052">
    <property type="entry name" value="Metallo-depent_PP-like"/>
</dbReference>
<evidence type="ECO:0000256" key="1">
    <source>
        <dbReference type="ARBA" id="ARBA00008950"/>
    </source>
</evidence>
<comment type="cofactor">
    <cofactor evidence="2">
        <name>a divalent metal cation</name>
        <dbReference type="ChEBI" id="CHEBI:60240"/>
    </cofactor>
</comment>
<evidence type="ECO:0000259" key="3">
    <source>
        <dbReference type="Pfam" id="PF12850"/>
    </source>
</evidence>
<evidence type="ECO:0000313" key="4">
    <source>
        <dbReference type="EMBL" id="HJB80429.1"/>
    </source>
</evidence>
<dbReference type="AlphaFoldDB" id="A0A9D2MMU2"/>
<proteinExistence type="inferred from homology"/>
<dbReference type="GO" id="GO:0046872">
    <property type="term" value="F:metal ion binding"/>
    <property type="evidence" value="ECO:0007669"/>
    <property type="project" value="UniProtKB-KW"/>
</dbReference>
<evidence type="ECO:0000313" key="5">
    <source>
        <dbReference type="Proteomes" id="UP000823921"/>
    </source>
</evidence>
<protein>
    <recommendedName>
        <fullName evidence="2">Phosphoesterase</fullName>
        <ecNumber evidence="2">3.1.4.-</ecNumber>
    </recommendedName>
</protein>
<reference evidence="4" key="1">
    <citation type="journal article" date="2021" name="PeerJ">
        <title>Extensive microbial diversity within the chicken gut microbiome revealed by metagenomics and culture.</title>
        <authorList>
            <person name="Gilroy R."/>
            <person name="Ravi A."/>
            <person name="Getino M."/>
            <person name="Pursley I."/>
            <person name="Horton D.L."/>
            <person name="Alikhan N.F."/>
            <person name="Baker D."/>
            <person name="Gharbi K."/>
            <person name="Hall N."/>
            <person name="Watson M."/>
            <person name="Adriaenssens E.M."/>
            <person name="Foster-Nyarko E."/>
            <person name="Jarju S."/>
            <person name="Secka A."/>
            <person name="Antonio M."/>
            <person name="Oren A."/>
            <person name="Chaudhuri R.R."/>
            <person name="La Ragione R."/>
            <person name="Hildebrand F."/>
            <person name="Pallen M.J."/>
        </authorList>
    </citation>
    <scope>NUCLEOTIDE SEQUENCE</scope>
    <source>
        <strain evidence="4">CHK192-8294</strain>
    </source>
</reference>
<dbReference type="EMBL" id="DWXO01000055">
    <property type="protein sequence ID" value="HJB80429.1"/>
    <property type="molecule type" value="Genomic_DNA"/>
</dbReference>
<sequence length="154" mass="16812">MKLLIFSDSHGNVANMEDVVRLESPDRILHLGDLARDAEDLAAKFPHIPVTYVPGNCDGRRPDLPEERVFTLEGCKILMTHGHIYHVKMGMGMAVRAARQAGAHLLCFGHTHEAFCEFENGLWIVNPGSIGSLSSATYAVAVLEEGGAVCYLSH</sequence>
<name>A0A9D2MMU2_9FIRM</name>
<dbReference type="EC" id="3.1.4.-" evidence="2"/>
<dbReference type="SUPFAM" id="SSF56300">
    <property type="entry name" value="Metallo-dependent phosphatases"/>
    <property type="match status" value="1"/>
</dbReference>
<dbReference type="NCBIfam" id="TIGR00040">
    <property type="entry name" value="yfcE"/>
    <property type="match status" value="1"/>
</dbReference>